<gene>
    <name evidence="2" type="ORF">V1264_004381</name>
</gene>
<feature type="signal peptide" evidence="1">
    <location>
        <begin position="1"/>
        <end position="23"/>
    </location>
</feature>
<protein>
    <submittedName>
        <fullName evidence="2">Uncharacterized protein</fullName>
    </submittedName>
</protein>
<dbReference type="EMBL" id="JBAMIC010000013">
    <property type="protein sequence ID" value="KAK7097395.1"/>
    <property type="molecule type" value="Genomic_DNA"/>
</dbReference>
<comment type="caution">
    <text evidence="2">The sequence shown here is derived from an EMBL/GenBank/DDBJ whole genome shotgun (WGS) entry which is preliminary data.</text>
</comment>
<sequence length="612" mass="67722">MKLVHPAISVWHLLLLIPAVTTAVTFRLEAENAAGPHTINWRSAASNVRTVFVISASDRLSFPFCLYRQVTADVTVTYSHDGGNSDVRVKVDNTQNLTFSTGAAYGGGANWNVFQSASFSGVTLNRGIQKLALTFQGLDTYGIEIDYVDVSVDDDFVTDDVFRCKLLLGAEPSFEGVGGGVSAGHLEQHSYHTPCPEEDNVHLAVYHDTVSQYTLRATNPLYRSMYDNKTHDTSTCPNLDATYWRFDDVDADTALNNVIHSSAVAQNNATLTGYLVQNDVTYNVKYVVTFDLKGFKKGFIDADIHSILKATFNQGASSSTNIKVTYEGRSGQPVLLDEFVVSGSTVTKSWDIPDMTWSEDHLNFLNIYASDEDTMVNDFQLIRGYMGPDQPVDIFNSDEVRLQGFVSDFWWRRPVGESLTVVVRGQQFKNLSRVALYVQTPWSGVNSYQQLLVLYQDGNVRLLPVPYSSPTPGYWIPFGTSVICGKSNPADLRPAAPIKTLTFVPETLEMTLDYYDGSTSKITLAYTVSETALKVTDMTFSPSTQGRPFASFRSMFVRFGSADSDSVQSELEGPEHVLGAWGNLGGREFLVFRAVESHHLTHSPDIRLTIEA</sequence>
<feature type="chain" id="PRO_5042856877" evidence="1">
    <location>
        <begin position="24"/>
        <end position="612"/>
    </location>
</feature>
<accession>A0AAN9B1F0</accession>
<keyword evidence="1" id="KW-0732">Signal</keyword>
<proteinExistence type="predicted"/>
<name>A0AAN9B1F0_9CAEN</name>
<reference evidence="2 3" key="1">
    <citation type="submission" date="2024-02" db="EMBL/GenBank/DDBJ databases">
        <title>Chromosome-scale genome assembly of the rough periwinkle Littorina saxatilis.</title>
        <authorList>
            <person name="De Jode A."/>
            <person name="Faria R."/>
            <person name="Formenti G."/>
            <person name="Sims Y."/>
            <person name="Smith T.P."/>
            <person name="Tracey A."/>
            <person name="Wood J.M.D."/>
            <person name="Zagrodzka Z.B."/>
            <person name="Johannesson K."/>
            <person name="Butlin R.K."/>
            <person name="Leder E.H."/>
        </authorList>
    </citation>
    <scope>NUCLEOTIDE SEQUENCE [LARGE SCALE GENOMIC DNA]</scope>
    <source>
        <strain evidence="2">Snail1</strain>
        <tissue evidence="2">Muscle</tissue>
    </source>
</reference>
<evidence type="ECO:0000313" key="2">
    <source>
        <dbReference type="EMBL" id="KAK7097395.1"/>
    </source>
</evidence>
<dbReference type="Proteomes" id="UP001374579">
    <property type="component" value="Unassembled WGS sequence"/>
</dbReference>
<evidence type="ECO:0000313" key="3">
    <source>
        <dbReference type="Proteomes" id="UP001374579"/>
    </source>
</evidence>
<dbReference type="InterPro" id="IPR008979">
    <property type="entry name" value="Galactose-bd-like_sf"/>
</dbReference>
<dbReference type="SUPFAM" id="SSF49785">
    <property type="entry name" value="Galactose-binding domain-like"/>
    <property type="match status" value="1"/>
</dbReference>
<organism evidence="2 3">
    <name type="scientific">Littorina saxatilis</name>
    <dbReference type="NCBI Taxonomy" id="31220"/>
    <lineage>
        <taxon>Eukaryota</taxon>
        <taxon>Metazoa</taxon>
        <taxon>Spiralia</taxon>
        <taxon>Lophotrochozoa</taxon>
        <taxon>Mollusca</taxon>
        <taxon>Gastropoda</taxon>
        <taxon>Caenogastropoda</taxon>
        <taxon>Littorinimorpha</taxon>
        <taxon>Littorinoidea</taxon>
        <taxon>Littorinidae</taxon>
        <taxon>Littorina</taxon>
    </lineage>
</organism>
<dbReference type="AlphaFoldDB" id="A0AAN9B1F0"/>
<evidence type="ECO:0000256" key="1">
    <source>
        <dbReference type="SAM" id="SignalP"/>
    </source>
</evidence>
<keyword evidence="3" id="KW-1185">Reference proteome</keyword>
<dbReference type="Gene3D" id="2.60.120.260">
    <property type="entry name" value="Galactose-binding domain-like"/>
    <property type="match status" value="1"/>
</dbReference>